<protein>
    <recommendedName>
        <fullName evidence="1">Carboxymuconolactone decarboxylase-like domain-containing protein</fullName>
    </recommendedName>
</protein>
<evidence type="ECO:0000259" key="1">
    <source>
        <dbReference type="Pfam" id="PF02627"/>
    </source>
</evidence>
<feature type="domain" description="Carboxymuconolactone decarboxylase-like" evidence="1">
    <location>
        <begin position="66"/>
        <end position="124"/>
    </location>
</feature>
<evidence type="ECO:0000313" key="4">
    <source>
        <dbReference type="Proteomes" id="UP000255505"/>
    </source>
</evidence>
<dbReference type="PANTHER" id="PTHR35446">
    <property type="entry name" value="SI:CH211-175M2.5"/>
    <property type="match status" value="1"/>
</dbReference>
<dbReference type="SUPFAM" id="SSF69118">
    <property type="entry name" value="AhpD-like"/>
    <property type="match status" value="1"/>
</dbReference>
<dbReference type="PANTHER" id="PTHR35446:SF2">
    <property type="entry name" value="CARBOXYMUCONOLACTONE DECARBOXYLASE-LIKE DOMAIN-CONTAINING PROTEIN"/>
    <property type="match status" value="1"/>
</dbReference>
<dbReference type="InterPro" id="IPR029032">
    <property type="entry name" value="AhpD-like"/>
</dbReference>
<geneLocation type="plasmid" evidence="3">
    <name>III</name>
</geneLocation>
<dbReference type="EMBL" id="LT991978">
    <property type="protein sequence ID" value="SPK77145.1"/>
    <property type="molecule type" value="Genomic_DNA"/>
</dbReference>
<dbReference type="Gene3D" id="1.20.1290.10">
    <property type="entry name" value="AhpD-like"/>
    <property type="match status" value="1"/>
</dbReference>
<dbReference type="GO" id="GO:0051920">
    <property type="term" value="F:peroxiredoxin activity"/>
    <property type="evidence" value="ECO:0007669"/>
    <property type="project" value="InterPro"/>
</dbReference>
<proteinExistence type="predicted"/>
<evidence type="ECO:0000313" key="2">
    <source>
        <dbReference type="EMBL" id="SPK70489.1"/>
    </source>
</evidence>
<accession>A0A375IVE5</accession>
<name>A0A375IVE5_9BURK</name>
<dbReference type="AlphaFoldDB" id="A0A375IVE5"/>
<reference evidence="3 4" key="1">
    <citation type="submission" date="2018-01" db="EMBL/GenBank/DDBJ databases">
        <authorList>
            <person name="Gaut B.S."/>
            <person name="Morton B.R."/>
            <person name="Clegg M.T."/>
            <person name="Duvall M.R."/>
        </authorList>
    </citation>
    <scope>NUCLEOTIDE SEQUENCE [LARGE SCALE GENOMIC DNA]</scope>
    <source>
        <strain evidence="3">Cupriavidus taiwanensis LMG 19425</strain>
        <plasmid evidence="4">Plasmid iii</plasmid>
    </source>
</reference>
<keyword evidence="3" id="KW-0614">Plasmid</keyword>
<evidence type="ECO:0000313" key="3">
    <source>
        <dbReference type="EMBL" id="SPK77145.1"/>
    </source>
</evidence>
<organism evidence="3 4">
    <name type="scientific">Cupriavidus taiwanensis</name>
    <dbReference type="NCBI Taxonomy" id="164546"/>
    <lineage>
        <taxon>Bacteria</taxon>
        <taxon>Pseudomonadati</taxon>
        <taxon>Pseudomonadota</taxon>
        <taxon>Betaproteobacteria</taxon>
        <taxon>Burkholderiales</taxon>
        <taxon>Burkholderiaceae</taxon>
        <taxon>Cupriavidus</taxon>
    </lineage>
</organism>
<gene>
    <name evidence="3" type="ORF">CT19425_P20117</name>
    <name evidence="2" type="ORF">CT19425_U590006</name>
</gene>
<dbReference type="Pfam" id="PF02627">
    <property type="entry name" value="CMD"/>
    <property type="match status" value="1"/>
</dbReference>
<sequence>MAVEQPSHFRTYPTSQESVLARIHDIDPDALQGEARTTFERVEREYGAFGNMLRVLGHRPPAVAHLFGLLLDSARDALITRRHLEIVLVTASRLNACHYCISHHVPRLEALGVSPETVERILEPDVPGLDAVERLVRDYTAQVTTQRVTDTVVAQLREHFTEAQVVELTLRAALCAFFARFNEALEIQVEPELLAAEIHAA</sequence>
<dbReference type="InterPro" id="IPR003779">
    <property type="entry name" value="CMD-like"/>
</dbReference>
<dbReference type="Proteomes" id="UP000255505">
    <property type="component" value="Unassembled WGS sequence"/>
</dbReference>
<dbReference type="EMBL" id="OOEF01000055">
    <property type="protein sequence ID" value="SPK70489.1"/>
    <property type="molecule type" value="Genomic_DNA"/>
</dbReference>
<dbReference type="Proteomes" id="UP000255505">
    <property type="component" value="Plasmid III"/>
</dbReference>